<evidence type="ECO:0000256" key="1">
    <source>
        <dbReference type="ARBA" id="ARBA00001460"/>
    </source>
</evidence>
<dbReference type="PANTHER" id="PTHR42945:SF9">
    <property type="entry name" value="HISTIDINE BIOSYNTHESIS BIFUNCTIONAL PROTEIN HISIE"/>
    <property type="match status" value="1"/>
</dbReference>
<dbReference type="NCBIfam" id="NF001611">
    <property type="entry name" value="PRK00400.1-3"/>
    <property type="match status" value="1"/>
</dbReference>
<dbReference type="Pfam" id="PF01503">
    <property type="entry name" value="PRA-PH"/>
    <property type="match status" value="1"/>
</dbReference>
<dbReference type="CDD" id="cd11534">
    <property type="entry name" value="NTP-PPase_HisIE_like"/>
    <property type="match status" value="1"/>
</dbReference>
<comment type="pathway">
    <text evidence="3 11">Amino-acid biosynthesis; L-histidine biosynthesis; L-histidine from 5-phospho-alpha-D-ribose 1-diphosphate: step 2/9.</text>
</comment>
<reference evidence="12 13" key="1">
    <citation type="submission" date="2016-10" db="EMBL/GenBank/DDBJ databases">
        <authorList>
            <person name="de Groot N.N."/>
        </authorList>
    </citation>
    <scope>NUCLEOTIDE SEQUENCE [LARGE SCALE GENOMIC DNA]</scope>
    <source>
        <strain evidence="12 13">CGMCC 1.3401</strain>
    </source>
</reference>
<evidence type="ECO:0000313" key="13">
    <source>
        <dbReference type="Proteomes" id="UP000199542"/>
    </source>
</evidence>
<evidence type="ECO:0000256" key="9">
    <source>
        <dbReference type="ARBA" id="ARBA00022840"/>
    </source>
</evidence>
<dbReference type="EMBL" id="FMTM01000006">
    <property type="protein sequence ID" value="SCW69700.1"/>
    <property type="molecule type" value="Genomic_DNA"/>
</dbReference>
<comment type="catalytic activity">
    <reaction evidence="1 11">
        <text>1-(5-phospho-beta-D-ribosyl)-ATP + H2O = 1-(5-phospho-beta-D-ribosyl)-5'-AMP + diphosphate + H(+)</text>
        <dbReference type="Rhea" id="RHEA:22828"/>
        <dbReference type="ChEBI" id="CHEBI:15377"/>
        <dbReference type="ChEBI" id="CHEBI:15378"/>
        <dbReference type="ChEBI" id="CHEBI:33019"/>
        <dbReference type="ChEBI" id="CHEBI:59457"/>
        <dbReference type="ChEBI" id="CHEBI:73183"/>
        <dbReference type="EC" id="3.6.1.31"/>
    </reaction>
</comment>
<dbReference type="Gene3D" id="1.10.287.1080">
    <property type="entry name" value="MazG-like"/>
    <property type="match status" value="1"/>
</dbReference>
<keyword evidence="6 11" id="KW-0028">Amino-acid biosynthesis</keyword>
<proteinExistence type="inferred from homology"/>
<dbReference type="GO" id="GO:0004636">
    <property type="term" value="F:phosphoribosyl-ATP diphosphatase activity"/>
    <property type="evidence" value="ECO:0007669"/>
    <property type="project" value="UniProtKB-UniRule"/>
</dbReference>
<protein>
    <recommendedName>
        <fullName evidence="11">Phosphoribosyl-ATP pyrophosphatase</fullName>
        <shortName evidence="11">PRA-PH</shortName>
        <ecNumber evidence="11">3.6.1.31</ecNumber>
    </recommendedName>
</protein>
<dbReference type="InterPro" id="IPR008179">
    <property type="entry name" value="HisE"/>
</dbReference>
<evidence type="ECO:0000313" key="12">
    <source>
        <dbReference type="EMBL" id="SCW69700.1"/>
    </source>
</evidence>
<dbReference type="GO" id="GO:0005737">
    <property type="term" value="C:cytoplasm"/>
    <property type="evidence" value="ECO:0007669"/>
    <property type="project" value="UniProtKB-SubCell"/>
</dbReference>
<dbReference type="HAMAP" id="MF_01020">
    <property type="entry name" value="HisE"/>
    <property type="match status" value="1"/>
</dbReference>
<gene>
    <name evidence="11" type="primary">hisE</name>
    <name evidence="12" type="ORF">SAMN02927900_03869</name>
</gene>
<evidence type="ECO:0000256" key="4">
    <source>
        <dbReference type="ARBA" id="ARBA00009392"/>
    </source>
</evidence>
<sequence length="107" mass="11487">MTGFSLSDLEKIVDERSKASPDESWTAKLVAAGQQKAAKKLGEEAIEAVMAAVAADRANLTYEAADLLYHLLVVLKIAGIPLQDVMAELERRTAQSGVNEKASRQSS</sequence>
<evidence type="ECO:0000256" key="8">
    <source>
        <dbReference type="ARBA" id="ARBA00022801"/>
    </source>
</evidence>
<keyword evidence="8 11" id="KW-0378">Hydrolase</keyword>
<keyword evidence="10 11" id="KW-0368">Histidine biosynthesis</keyword>
<keyword evidence="5 11" id="KW-0963">Cytoplasm</keyword>
<dbReference type="SUPFAM" id="SSF101386">
    <property type="entry name" value="all-alpha NTP pyrophosphatases"/>
    <property type="match status" value="1"/>
</dbReference>
<dbReference type="RefSeq" id="WP_092586520.1">
    <property type="nucleotide sequence ID" value="NZ_FMTM01000006.1"/>
</dbReference>
<organism evidence="12 13">
    <name type="scientific">Rhizobium mongolense subsp. loessense</name>
    <dbReference type="NCBI Taxonomy" id="158890"/>
    <lineage>
        <taxon>Bacteria</taxon>
        <taxon>Pseudomonadati</taxon>
        <taxon>Pseudomonadota</taxon>
        <taxon>Alphaproteobacteria</taxon>
        <taxon>Hyphomicrobiales</taxon>
        <taxon>Rhizobiaceae</taxon>
        <taxon>Rhizobium/Agrobacterium group</taxon>
        <taxon>Rhizobium</taxon>
    </lineage>
</organism>
<dbReference type="NCBIfam" id="TIGR03188">
    <property type="entry name" value="histidine_hisI"/>
    <property type="match status" value="1"/>
</dbReference>
<name>A0A1G4SKL4_9HYPH</name>
<evidence type="ECO:0000256" key="6">
    <source>
        <dbReference type="ARBA" id="ARBA00022605"/>
    </source>
</evidence>
<dbReference type="Proteomes" id="UP000199542">
    <property type="component" value="Unassembled WGS sequence"/>
</dbReference>
<evidence type="ECO:0000256" key="10">
    <source>
        <dbReference type="ARBA" id="ARBA00023102"/>
    </source>
</evidence>
<evidence type="ECO:0000256" key="7">
    <source>
        <dbReference type="ARBA" id="ARBA00022741"/>
    </source>
</evidence>
<dbReference type="UniPathway" id="UPA00031">
    <property type="reaction ID" value="UER00007"/>
</dbReference>
<accession>A0A1G4SKL4</accession>
<comment type="subcellular location">
    <subcellularLocation>
        <location evidence="2 11">Cytoplasm</location>
    </subcellularLocation>
</comment>
<dbReference type="AlphaFoldDB" id="A0A1G4SKL4"/>
<dbReference type="InterPro" id="IPR021130">
    <property type="entry name" value="PRib-ATP_PPHydrolase-like"/>
</dbReference>
<dbReference type="NCBIfam" id="NF001613">
    <property type="entry name" value="PRK00400.1-5"/>
    <property type="match status" value="1"/>
</dbReference>
<keyword evidence="9 11" id="KW-0067">ATP-binding</keyword>
<evidence type="ECO:0000256" key="11">
    <source>
        <dbReference type="HAMAP-Rule" id="MF_01020"/>
    </source>
</evidence>
<evidence type="ECO:0000256" key="3">
    <source>
        <dbReference type="ARBA" id="ARBA00005204"/>
    </source>
</evidence>
<dbReference type="PANTHER" id="PTHR42945">
    <property type="entry name" value="HISTIDINE BIOSYNTHESIS BIFUNCTIONAL PROTEIN"/>
    <property type="match status" value="1"/>
</dbReference>
<comment type="similarity">
    <text evidence="4 11">Belongs to the PRA-PH family.</text>
</comment>
<evidence type="ECO:0000256" key="5">
    <source>
        <dbReference type="ARBA" id="ARBA00022490"/>
    </source>
</evidence>
<evidence type="ECO:0000256" key="2">
    <source>
        <dbReference type="ARBA" id="ARBA00004496"/>
    </source>
</evidence>
<dbReference type="EC" id="3.6.1.31" evidence="11"/>
<dbReference type="GO" id="GO:0000105">
    <property type="term" value="P:L-histidine biosynthetic process"/>
    <property type="evidence" value="ECO:0007669"/>
    <property type="project" value="UniProtKB-UniRule"/>
</dbReference>
<dbReference type="GO" id="GO:0005524">
    <property type="term" value="F:ATP binding"/>
    <property type="evidence" value="ECO:0007669"/>
    <property type="project" value="UniProtKB-KW"/>
</dbReference>
<keyword evidence="7 11" id="KW-0547">Nucleotide-binding</keyword>